<sequence>MSGDKRDHRGPVVDPAGGRAPGGPPRGIGGPRGGGGGAGDGGPRWRSAQAAGPAAWVMSGLGAGGRPLAKVPSFEDLMPAELRQNRASRAQQKNEAMARSAQAGPTGSSQAGGRAGAAQPGVSRQGMGAGLPHWQQSEQVIVGCVGDLAAT</sequence>
<feature type="compositionally biased region" description="Basic and acidic residues" evidence="1">
    <location>
        <begin position="1"/>
        <end position="11"/>
    </location>
</feature>
<dbReference type="Proteomes" id="UP000708148">
    <property type="component" value="Unassembled WGS sequence"/>
</dbReference>
<feature type="compositionally biased region" description="Gly residues" evidence="1">
    <location>
        <begin position="19"/>
        <end position="42"/>
    </location>
</feature>
<accession>A0A8S1IXC9</accession>
<gene>
    <name evidence="2" type="ORF">OSTQU699_LOCUS5129</name>
</gene>
<feature type="compositionally biased region" description="Low complexity" evidence="1">
    <location>
        <begin position="107"/>
        <end position="119"/>
    </location>
</feature>
<protein>
    <submittedName>
        <fullName evidence="2">Uncharacterized protein</fullName>
    </submittedName>
</protein>
<organism evidence="2 3">
    <name type="scientific">Ostreobium quekettii</name>
    <dbReference type="NCBI Taxonomy" id="121088"/>
    <lineage>
        <taxon>Eukaryota</taxon>
        <taxon>Viridiplantae</taxon>
        <taxon>Chlorophyta</taxon>
        <taxon>core chlorophytes</taxon>
        <taxon>Ulvophyceae</taxon>
        <taxon>TCBD clade</taxon>
        <taxon>Bryopsidales</taxon>
        <taxon>Ostreobineae</taxon>
        <taxon>Ostreobiaceae</taxon>
        <taxon>Ostreobium</taxon>
    </lineage>
</organism>
<evidence type="ECO:0000313" key="3">
    <source>
        <dbReference type="Proteomes" id="UP000708148"/>
    </source>
</evidence>
<reference evidence="2" key="1">
    <citation type="submission" date="2020-12" db="EMBL/GenBank/DDBJ databases">
        <authorList>
            <person name="Iha C."/>
        </authorList>
    </citation>
    <scope>NUCLEOTIDE SEQUENCE</scope>
</reference>
<dbReference type="EMBL" id="CAJHUC010001109">
    <property type="protein sequence ID" value="CAD7699770.1"/>
    <property type="molecule type" value="Genomic_DNA"/>
</dbReference>
<feature type="region of interest" description="Disordered" evidence="1">
    <location>
        <begin position="81"/>
        <end position="134"/>
    </location>
</feature>
<feature type="compositionally biased region" description="Polar residues" evidence="1">
    <location>
        <begin position="85"/>
        <end position="94"/>
    </location>
</feature>
<comment type="caution">
    <text evidence="2">The sequence shown here is derived from an EMBL/GenBank/DDBJ whole genome shotgun (WGS) entry which is preliminary data.</text>
</comment>
<name>A0A8S1IXC9_9CHLO</name>
<feature type="region of interest" description="Disordered" evidence="1">
    <location>
        <begin position="1"/>
        <end position="53"/>
    </location>
</feature>
<keyword evidence="3" id="KW-1185">Reference proteome</keyword>
<evidence type="ECO:0000256" key="1">
    <source>
        <dbReference type="SAM" id="MobiDB-lite"/>
    </source>
</evidence>
<proteinExistence type="predicted"/>
<evidence type="ECO:0000313" key="2">
    <source>
        <dbReference type="EMBL" id="CAD7699770.1"/>
    </source>
</evidence>
<dbReference type="AlphaFoldDB" id="A0A8S1IXC9"/>